<accession>A0A2C6KJ92</accession>
<dbReference type="SUPFAM" id="SSF81606">
    <property type="entry name" value="PP2C-like"/>
    <property type="match status" value="1"/>
</dbReference>
<dbReference type="AlphaFoldDB" id="A0A2C6KJ92"/>
<organism evidence="2 3">
    <name type="scientific">Cystoisospora suis</name>
    <dbReference type="NCBI Taxonomy" id="483139"/>
    <lineage>
        <taxon>Eukaryota</taxon>
        <taxon>Sar</taxon>
        <taxon>Alveolata</taxon>
        <taxon>Apicomplexa</taxon>
        <taxon>Conoidasida</taxon>
        <taxon>Coccidia</taxon>
        <taxon>Eucoccidiorida</taxon>
        <taxon>Eimeriorina</taxon>
        <taxon>Sarcocystidae</taxon>
        <taxon>Cystoisospora</taxon>
    </lineage>
</organism>
<dbReference type="Proteomes" id="UP000221165">
    <property type="component" value="Unassembled WGS sequence"/>
</dbReference>
<dbReference type="EMBL" id="MIGC01005664">
    <property type="protein sequence ID" value="PHJ16708.1"/>
    <property type="molecule type" value="Genomic_DNA"/>
</dbReference>
<dbReference type="GeneID" id="94432802"/>
<keyword evidence="3" id="KW-1185">Reference proteome</keyword>
<dbReference type="CDD" id="cd00143">
    <property type="entry name" value="PP2Cc"/>
    <property type="match status" value="1"/>
</dbReference>
<sequence length="335" mass="36919">MKSSSEIRKTMDVPATIHTPLPPTPYPAFEVSIFTDIGGRKHQEDRFTLCPQLVAGRDDCAFFGVFDGTVGDFASENVKDLVVPQLVACPAWQQVTELLRTDASTFAQLDEKTLMLLGQAVVSMYKNADTELVKMCEQLGKDYASSTSVTAILVNGVLAVGHLGDSRIAIGAETPNGMAAEFLTQDHKPDMPQEKLRIMRNGGSVEYLHNHNNKPFIRGGDFAFRKSRGEQPMQLQYSRAFGGKDLKMYGLSNEPDVRVVKLTPQHRVLILATDGLWDVLSARQAVDIAMQARKEGRNPAQTLVQMTLAEQQSRNQSADNITAMAVFFKTQPTGQ</sequence>
<dbReference type="GO" id="GO:0004722">
    <property type="term" value="F:protein serine/threonine phosphatase activity"/>
    <property type="evidence" value="ECO:0007669"/>
    <property type="project" value="InterPro"/>
</dbReference>
<evidence type="ECO:0000313" key="2">
    <source>
        <dbReference type="EMBL" id="PHJ16708.1"/>
    </source>
</evidence>
<name>A0A2C6KJ92_9APIC</name>
<reference evidence="2 3" key="1">
    <citation type="journal article" date="2017" name="Int. J. Parasitol.">
        <title>The genome of the protozoan parasite Cystoisospora suis and a reverse vaccinology approach to identify vaccine candidates.</title>
        <authorList>
            <person name="Palmieri N."/>
            <person name="Shrestha A."/>
            <person name="Ruttkowski B."/>
            <person name="Beck T."/>
            <person name="Vogl C."/>
            <person name="Tomley F."/>
            <person name="Blake D.P."/>
            <person name="Joachim A."/>
        </authorList>
    </citation>
    <scope>NUCLEOTIDE SEQUENCE [LARGE SCALE GENOMIC DNA]</scope>
    <source>
        <strain evidence="2 3">Wien I</strain>
    </source>
</reference>
<dbReference type="PROSITE" id="PS51746">
    <property type="entry name" value="PPM_2"/>
    <property type="match status" value="1"/>
</dbReference>
<dbReference type="Pfam" id="PF00481">
    <property type="entry name" value="PP2C"/>
    <property type="match status" value="1"/>
</dbReference>
<dbReference type="Gene3D" id="3.60.40.10">
    <property type="entry name" value="PPM-type phosphatase domain"/>
    <property type="match status" value="1"/>
</dbReference>
<evidence type="ECO:0000259" key="1">
    <source>
        <dbReference type="PROSITE" id="PS51746"/>
    </source>
</evidence>
<dbReference type="InterPro" id="IPR036457">
    <property type="entry name" value="PPM-type-like_dom_sf"/>
</dbReference>
<dbReference type="OrthoDB" id="10264738at2759"/>
<dbReference type="PANTHER" id="PTHR47992">
    <property type="entry name" value="PROTEIN PHOSPHATASE"/>
    <property type="match status" value="1"/>
</dbReference>
<dbReference type="InterPro" id="IPR015655">
    <property type="entry name" value="PP2C"/>
</dbReference>
<dbReference type="VEuPathDB" id="ToxoDB:CSUI_009475"/>
<protein>
    <submittedName>
        <fullName evidence="2">Serine-threonine phosophatase 2c</fullName>
    </submittedName>
</protein>
<evidence type="ECO:0000313" key="3">
    <source>
        <dbReference type="Proteomes" id="UP000221165"/>
    </source>
</evidence>
<gene>
    <name evidence="2" type="ORF">CSUI_009475</name>
</gene>
<feature type="domain" description="PPM-type phosphatase" evidence="1">
    <location>
        <begin position="30"/>
        <end position="328"/>
    </location>
</feature>
<proteinExistence type="predicted"/>
<comment type="caution">
    <text evidence="2">The sequence shown here is derived from an EMBL/GenBank/DDBJ whole genome shotgun (WGS) entry which is preliminary data.</text>
</comment>
<dbReference type="RefSeq" id="XP_067918433.1">
    <property type="nucleotide sequence ID" value="XM_068069591.1"/>
</dbReference>
<dbReference type="SMART" id="SM00332">
    <property type="entry name" value="PP2Cc"/>
    <property type="match status" value="1"/>
</dbReference>
<dbReference type="InterPro" id="IPR001932">
    <property type="entry name" value="PPM-type_phosphatase-like_dom"/>
</dbReference>